<comment type="similarity">
    <text evidence="1">Belongs to the small GTPase superfamily. Rab family.</text>
</comment>
<protein>
    <submittedName>
        <fullName evidence="6">Uncharacterized protein</fullName>
    </submittedName>
</protein>
<dbReference type="InterPro" id="IPR027417">
    <property type="entry name" value="P-loop_NTPase"/>
</dbReference>
<organism evidence="6 7">
    <name type="scientific">Puccinia sorghi</name>
    <dbReference type="NCBI Taxonomy" id="27349"/>
    <lineage>
        <taxon>Eukaryota</taxon>
        <taxon>Fungi</taxon>
        <taxon>Dikarya</taxon>
        <taxon>Basidiomycota</taxon>
        <taxon>Pucciniomycotina</taxon>
        <taxon>Pucciniomycetes</taxon>
        <taxon>Pucciniales</taxon>
        <taxon>Pucciniaceae</taxon>
        <taxon>Puccinia</taxon>
    </lineage>
</organism>
<feature type="compositionally biased region" description="Basic residues" evidence="5">
    <location>
        <begin position="30"/>
        <end position="39"/>
    </location>
</feature>
<name>A0A0L6V2A4_9BASI</name>
<dbReference type="SUPFAM" id="SSF52540">
    <property type="entry name" value="P-loop containing nucleoside triphosphate hydrolases"/>
    <property type="match status" value="1"/>
</dbReference>
<dbReference type="PANTHER" id="PTHR47981:SF20">
    <property type="entry name" value="RAS-RELATED PROTEIN RAB-7A"/>
    <property type="match status" value="1"/>
</dbReference>
<dbReference type="Gene3D" id="3.40.50.300">
    <property type="entry name" value="P-loop containing nucleotide triphosphate hydrolases"/>
    <property type="match status" value="1"/>
</dbReference>
<feature type="compositionally biased region" description="Polar residues" evidence="5">
    <location>
        <begin position="232"/>
        <end position="242"/>
    </location>
</feature>
<dbReference type="EMBL" id="LAVV01007750">
    <property type="protein sequence ID" value="KNZ54886.1"/>
    <property type="molecule type" value="Genomic_DNA"/>
</dbReference>
<proteinExistence type="inferred from homology"/>
<dbReference type="AlphaFoldDB" id="A0A0L6V2A4"/>
<feature type="compositionally biased region" description="Low complexity" evidence="5">
    <location>
        <begin position="171"/>
        <end position="186"/>
    </location>
</feature>
<feature type="compositionally biased region" description="Polar residues" evidence="5">
    <location>
        <begin position="203"/>
        <end position="219"/>
    </location>
</feature>
<keyword evidence="4" id="KW-0449">Lipoprotein</keyword>
<dbReference type="STRING" id="27349.A0A0L6V2A4"/>
<feature type="compositionally biased region" description="Low complexity" evidence="5">
    <location>
        <begin position="46"/>
        <end position="72"/>
    </location>
</feature>
<dbReference type="PROSITE" id="PS51419">
    <property type="entry name" value="RAB"/>
    <property type="match status" value="1"/>
</dbReference>
<feature type="region of interest" description="Disordered" evidence="5">
    <location>
        <begin position="1"/>
        <end position="125"/>
    </location>
</feature>
<comment type="caution">
    <text evidence="6">The sequence shown here is derived from an EMBL/GenBank/DDBJ whole genome shotgun (WGS) entry which is preliminary data.</text>
</comment>
<dbReference type="FunFam" id="3.40.50.300:FF:001447">
    <property type="entry name" value="Ras-related protein Rab-1B"/>
    <property type="match status" value="1"/>
</dbReference>
<dbReference type="PANTHER" id="PTHR47981">
    <property type="entry name" value="RAB FAMILY"/>
    <property type="match status" value="1"/>
</dbReference>
<dbReference type="NCBIfam" id="TIGR00231">
    <property type="entry name" value="small_GTP"/>
    <property type="match status" value="1"/>
</dbReference>
<dbReference type="GO" id="GO:0005525">
    <property type="term" value="F:GTP binding"/>
    <property type="evidence" value="ECO:0007669"/>
    <property type="project" value="UniProtKB-KW"/>
</dbReference>
<evidence type="ECO:0000313" key="6">
    <source>
        <dbReference type="EMBL" id="KNZ54886.1"/>
    </source>
</evidence>
<evidence type="ECO:0000256" key="3">
    <source>
        <dbReference type="ARBA" id="ARBA00023134"/>
    </source>
</evidence>
<dbReference type="Proteomes" id="UP000037035">
    <property type="component" value="Unassembled WGS sequence"/>
</dbReference>
<feature type="region of interest" description="Disordered" evidence="5">
    <location>
        <begin position="474"/>
        <end position="519"/>
    </location>
</feature>
<dbReference type="Pfam" id="PF00071">
    <property type="entry name" value="Ras"/>
    <property type="match status" value="1"/>
</dbReference>
<feature type="region of interest" description="Disordered" evidence="5">
    <location>
        <begin position="385"/>
        <end position="431"/>
    </location>
</feature>
<feature type="compositionally biased region" description="Polar residues" evidence="5">
    <location>
        <begin position="99"/>
        <end position="117"/>
    </location>
</feature>
<feature type="compositionally biased region" description="Polar residues" evidence="5">
    <location>
        <begin position="1"/>
        <end position="12"/>
    </location>
</feature>
<dbReference type="VEuPathDB" id="FungiDB:VP01_2823g4"/>
<dbReference type="GO" id="GO:0003924">
    <property type="term" value="F:GTPase activity"/>
    <property type="evidence" value="ECO:0007669"/>
    <property type="project" value="InterPro"/>
</dbReference>
<feature type="compositionally biased region" description="Low complexity" evidence="5">
    <location>
        <begin position="141"/>
        <end position="159"/>
    </location>
</feature>
<accession>A0A0L6V2A4</accession>
<evidence type="ECO:0000256" key="2">
    <source>
        <dbReference type="ARBA" id="ARBA00022741"/>
    </source>
</evidence>
<dbReference type="OrthoDB" id="26525at2759"/>
<sequence>MNSHQLTISTATAEPPDKETAESNSPSENKKKKGHHKGRYSLSLFSSHSSTTNSNNNNNNNNHIINNNNNNSPFAIPTASTSTPTLLIGPPTSPGYASLSPSTLQNSAAPHDSSSSVRHAARHQSLSTAAPSAFLTRYLSPANHSLNNNNSNSPAQNHSPVPGPSARPDWAHSSTSNSTASTASSSHRALARSYTLAPEPLVSASSPHNHRFATSNTPTIRAGPSLPPPRNTLESRPNQGPASGQERPPNGATATSQLEAKVVILGMQGLFFLFLFELELARSFFILHAKKHTHIGVGKTSIVHRYTTGSFSYSLTSTIGASFCTKKLSVDGCKVRLQIWDTAGQERFRSMAPMYYRGANAAILVYDITNMESFFDIQNWLDGSGKQGRPRGGSARGGPRRGAESACGVDGGRGAAGGRTDGVESQRGPAGRRGLVFKHGAGLDACGNQRGIEELFLILSRRLVLRKAQIDRLRMQRSRDSVHVHHSHGSSNPNHRSPLSSSSDNHNPSSSSQSSGFCC</sequence>
<keyword evidence="7" id="KW-1185">Reference proteome</keyword>
<dbReference type="CDD" id="cd00154">
    <property type="entry name" value="Rab"/>
    <property type="match status" value="1"/>
</dbReference>
<keyword evidence="2" id="KW-0547">Nucleotide-binding</keyword>
<feature type="region of interest" description="Disordered" evidence="5">
    <location>
        <begin position="141"/>
        <end position="186"/>
    </location>
</feature>
<dbReference type="SMART" id="SM00175">
    <property type="entry name" value="RAB"/>
    <property type="match status" value="1"/>
</dbReference>
<evidence type="ECO:0000256" key="5">
    <source>
        <dbReference type="SAM" id="MobiDB-lite"/>
    </source>
</evidence>
<feature type="compositionally biased region" description="Low complexity" evidence="5">
    <location>
        <begin position="489"/>
        <end position="519"/>
    </location>
</feature>
<evidence type="ECO:0000313" key="7">
    <source>
        <dbReference type="Proteomes" id="UP000037035"/>
    </source>
</evidence>
<feature type="region of interest" description="Disordered" evidence="5">
    <location>
        <begin position="201"/>
        <end position="254"/>
    </location>
</feature>
<keyword evidence="4" id="KW-0636">Prenylation</keyword>
<evidence type="ECO:0000256" key="4">
    <source>
        <dbReference type="ARBA" id="ARBA00023289"/>
    </source>
</evidence>
<reference evidence="6 7" key="1">
    <citation type="submission" date="2015-08" db="EMBL/GenBank/DDBJ databases">
        <title>Next Generation Sequencing and Analysis of the Genome of Puccinia sorghi L Schw, the Causal Agent of Maize Common Rust.</title>
        <authorList>
            <person name="Rochi L."/>
            <person name="Burguener G."/>
            <person name="Darino M."/>
            <person name="Turjanski A."/>
            <person name="Kreff E."/>
            <person name="Dieguez M.J."/>
            <person name="Sacco F."/>
        </authorList>
    </citation>
    <scope>NUCLEOTIDE SEQUENCE [LARGE SCALE GENOMIC DNA]</scope>
    <source>
        <strain evidence="6 7">RO10H11247</strain>
    </source>
</reference>
<dbReference type="PRINTS" id="PR00449">
    <property type="entry name" value="RASTRNSFRMNG"/>
</dbReference>
<dbReference type="SMART" id="SM00173">
    <property type="entry name" value="RAS"/>
    <property type="match status" value="1"/>
</dbReference>
<keyword evidence="3" id="KW-0342">GTP-binding</keyword>
<dbReference type="SMART" id="SM00174">
    <property type="entry name" value="RHO"/>
    <property type="match status" value="1"/>
</dbReference>
<feature type="compositionally biased region" description="Gly residues" evidence="5">
    <location>
        <begin position="409"/>
        <end position="420"/>
    </location>
</feature>
<feature type="compositionally biased region" description="Basic and acidic residues" evidence="5">
    <location>
        <begin position="474"/>
        <end position="483"/>
    </location>
</feature>
<evidence type="ECO:0000256" key="1">
    <source>
        <dbReference type="ARBA" id="ARBA00006270"/>
    </source>
</evidence>
<dbReference type="InterPro" id="IPR001806">
    <property type="entry name" value="Small_GTPase"/>
</dbReference>
<dbReference type="InterPro" id="IPR005225">
    <property type="entry name" value="Small_GTP-bd"/>
</dbReference>
<gene>
    <name evidence="6" type="ORF">VP01_2823g4</name>
</gene>